<evidence type="ECO:0000313" key="1">
    <source>
        <dbReference type="EMBL" id="MBA0577692.1"/>
    </source>
</evidence>
<sequence>MLLRICKILVEFNQFNGSRRL</sequence>
<protein>
    <submittedName>
        <fullName evidence="1">Uncharacterized protein</fullName>
    </submittedName>
</protein>
<accession>A0A7J8NLJ9</accession>
<dbReference type="Proteomes" id="UP000593572">
    <property type="component" value="Unassembled WGS sequence"/>
</dbReference>
<proteinExistence type="predicted"/>
<keyword evidence="2" id="KW-1185">Reference proteome</keyword>
<dbReference type="AlphaFoldDB" id="A0A7J8NLJ9"/>
<reference evidence="1 2" key="1">
    <citation type="journal article" date="2019" name="Genome Biol. Evol.">
        <title>Insights into the evolution of the New World diploid cottons (Gossypium, subgenus Houzingenia) based on genome sequencing.</title>
        <authorList>
            <person name="Grover C.E."/>
            <person name="Arick M.A. 2nd"/>
            <person name="Thrash A."/>
            <person name="Conover J.L."/>
            <person name="Sanders W.S."/>
            <person name="Peterson D.G."/>
            <person name="Frelichowski J.E."/>
            <person name="Scheffler J.A."/>
            <person name="Scheffler B.E."/>
            <person name="Wendel J.F."/>
        </authorList>
    </citation>
    <scope>NUCLEOTIDE SEQUENCE [LARGE SCALE GENOMIC DNA]</scope>
    <source>
        <strain evidence="1">157</strain>
        <tissue evidence="1">Leaf</tissue>
    </source>
</reference>
<dbReference type="EMBL" id="JABEZX010356813">
    <property type="protein sequence ID" value="MBA0577692.1"/>
    <property type="molecule type" value="Genomic_DNA"/>
</dbReference>
<organism evidence="1 2">
    <name type="scientific">Gossypium lobatum</name>
    <dbReference type="NCBI Taxonomy" id="34289"/>
    <lineage>
        <taxon>Eukaryota</taxon>
        <taxon>Viridiplantae</taxon>
        <taxon>Streptophyta</taxon>
        <taxon>Embryophyta</taxon>
        <taxon>Tracheophyta</taxon>
        <taxon>Spermatophyta</taxon>
        <taxon>Magnoliopsida</taxon>
        <taxon>eudicotyledons</taxon>
        <taxon>Gunneridae</taxon>
        <taxon>Pentapetalae</taxon>
        <taxon>rosids</taxon>
        <taxon>malvids</taxon>
        <taxon>Malvales</taxon>
        <taxon>Malvaceae</taxon>
        <taxon>Malvoideae</taxon>
        <taxon>Gossypium</taxon>
    </lineage>
</organism>
<comment type="caution">
    <text evidence="1">The sequence shown here is derived from an EMBL/GenBank/DDBJ whole genome shotgun (WGS) entry which is preliminary data.</text>
</comment>
<gene>
    <name evidence="1" type="ORF">Golob_007054</name>
</gene>
<name>A0A7J8NLJ9_9ROSI</name>
<evidence type="ECO:0000313" key="2">
    <source>
        <dbReference type="Proteomes" id="UP000593572"/>
    </source>
</evidence>